<dbReference type="RefSeq" id="WP_110759688.1">
    <property type="nucleotide sequence ID" value="NZ_PRLG01000020.1"/>
</dbReference>
<dbReference type="SUPFAM" id="SSF159006">
    <property type="entry name" value="YopX-like"/>
    <property type="match status" value="1"/>
</dbReference>
<dbReference type="OrthoDB" id="1809393at2"/>
<name>A0A2W0CK29_9BACL</name>
<dbReference type="Proteomes" id="UP000247459">
    <property type="component" value="Unassembled WGS sequence"/>
</dbReference>
<dbReference type="Pfam" id="PF09643">
    <property type="entry name" value="YopX"/>
    <property type="match status" value="1"/>
</dbReference>
<gene>
    <name evidence="2" type="primary">yopX</name>
    <name evidence="2" type="ORF">PIL02S_03324</name>
</gene>
<protein>
    <submittedName>
        <fullName evidence="2">Protein YopX</fullName>
    </submittedName>
</protein>
<dbReference type="InterPro" id="IPR023385">
    <property type="entry name" value="YopX-like_C"/>
</dbReference>
<dbReference type="InterPro" id="IPR019096">
    <property type="entry name" value="YopX_protein"/>
</dbReference>
<organism evidence="2 3">
    <name type="scientific">Paenibacillus illinoisensis</name>
    <dbReference type="NCBI Taxonomy" id="59845"/>
    <lineage>
        <taxon>Bacteria</taxon>
        <taxon>Bacillati</taxon>
        <taxon>Bacillota</taxon>
        <taxon>Bacilli</taxon>
        <taxon>Bacillales</taxon>
        <taxon>Paenibacillaceae</taxon>
        <taxon>Paenibacillus</taxon>
    </lineage>
</organism>
<dbReference type="EMBL" id="PRLG01000020">
    <property type="protein sequence ID" value="PYY28178.1"/>
    <property type="molecule type" value="Genomic_DNA"/>
</dbReference>
<feature type="domain" description="YopX protein" evidence="1">
    <location>
        <begin position="4"/>
        <end position="135"/>
    </location>
</feature>
<comment type="caution">
    <text evidence="2">The sequence shown here is derived from an EMBL/GenBank/DDBJ whole genome shotgun (WGS) entry which is preliminary data.</text>
</comment>
<evidence type="ECO:0000313" key="3">
    <source>
        <dbReference type="Proteomes" id="UP000247459"/>
    </source>
</evidence>
<reference evidence="2 3" key="1">
    <citation type="submission" date="2018-01" db="EMBL/GenBank/DDBJ databases">
        <title>Genome sequence of the PGP bacterium Paenibacillus illinoisensis E3.</title>
        <authorList>
            <person name="Rolli E."/>
            <person name="Marasco R."/>
            <person name="Bessem C."/>
            <person name="Michoud G."/>
            <person name="Gaiarsa S."/>
            <person name="Borin S."/>
            <person name="Daffonchio D."/>
        </authorList>
    </citation>
    <scope>NUCLEOTIDE SEQUENCE [LARGE SCALE GENOMIC DNA]</scope>
    <source>
        <strain evidence="2 3">E3</strain>
    </source>
</reference>
<dbReference type="Gene3D" id="2.30.30.290">
    <property type="entry name" value="YopX-like domains"/>
    <property type="match status" value="1"/>
</dbReference>
<proteinExistence type="predicted"/>
<dbReference type="AlphaFoldDB" id="A0A2W0CK29"/>
<accession>A0A2W0CK29</accession>
<evidence type="ECO:0000313" key="2">
    <source>
        <dbReference type="EMBL" id="PYY28178.1"/>
    </source>
</evidence>
<evidence type="ECO:0000259" key="1">
    <source>
        <dbReference type="Pfam" id="PF09643"/>
    </source>
</evidence>
<sequence>MNNKYRGKHNETGVWIYGYLIGDAAIVGDIVEWHDEYFNTEYWYMVDQATVGQYIGINDGSNNNEWYVGDILSPNPHLQNTEVQVICYDTHQAKFKGVPLSAYLINGGHGGWTGFDIKHWQKRLGNIHDNPELLEVIK</sequence>